<dbReference type="PANTHER" id="PTHR22902">
    <property type="entry name" value="SESQUIPEDALIAN"/>
    <property type="match status" value="1"/>
</dbReference>
<accession>A0A7R9BFU7</accession>
<evidence type="ECO:0000313" key="2">
    <source>
        <dbReference type="EMBL" id="CAD7273701.1"/>
    </source>
</evidence>
<protein>
    <recommendedName>
        <fullName evidence="1">PH domain-containing protein</fullName>
    </recommendedName>
</protein>
<evidence type="ECO:0000313" key="3">
    <source>
        <dbReference type="Proteomes" id="UP000678499"/>
    </source>
</evidence>
<feature type="domain" description="PH" evidence="1">
    <location>
        <begin position="47"/>
        <end position="142"/>
    </location>
</feature>
<name>A0A7R9BFU7_9CRUS</name>
<dbReference type="Pfam" id="PF00169">
    <property type="entry name" value="PH"/>
    <property type="match status" value="1"/>
</dbReference>
<sequence>MCWIVKFCIHPDVPLFYCSVSLCAVVDRMKILNERNLAAFGAAPSTPADKQGWLFKRGETNRAYQRRWFSLKGNLLFYFEKPNEREPIGVVILEGCTIECSDGDPYSFEVAFHGPGTRTYYLCAESQRSMEDWMKALSCASYDYMKMMVTELQRQVDELEGGERSRDSMGVPPGFFHAHPNGSVALPVAQESKINSANSSQVSGRTLFSKLSLRTLSRDGPGKVLPMHLRLPFGQMHEFFKCSLMQSPIFPPNFESETNNNSKIAHRLDEKRNELISL</sequence>
<dbReference type="GO" id="GO:0042147">
    <property type="term" value="P:retrograde transport, endosome to Golgi"/>
    <property type="evidence" value="ECO:0007669"/>
    <property type="project" value="TreeGrafter"/>
</dbReference>
<dbReference type="InterPro" id="IPR011993">
    <property type="entry name" value="PH-like_dom_sf"/>
</dbReference>
<dbReference type="PANTHER" id="PTHR22902:SF53">
    <property type="entry name" value="INOSITOL PHOSPHATASE INTERACTING PROTEIN, ISOFORM A"/>
    <property type="match status" value="1"/>
</dbReference>
<dbReference type="GO" id="GO:0005829">
    <property type="term" value="C:cytosol"/>
    <property type="evidence" value="ECO:0007669"/>
    <property type="project" value="GOC"/>
</dbReference>
<dbReference type="GO" id="GO:0005769">
    <property type="term" value="C:early endosome"/>
    <property type="evidence" value="ECO:0007669"/>
    <property type="project" value="TreeGrafter"/>
</dbReference>
<proteinExistence type="predicted"/>
<dbReference type="GO" id="GO:0007032">
    <property type="term" value="P:endosome organization"/>
    <property type="evidence" value="ECO:0007669"/>
    <property type="project" value="TreeGrafter"/>
</dbReference>
<keyword evidence="3" id="KW-1185">Reference proteome</keyword>
<dbReference type="EMBL" id="CAJPEX010000161">
    <property type="protein sequence ID" value="CAG0913853.1"/>
    <property type="molecule type" value="Genomic_DNA"/>
</dbReference>
<dbReference type="SUPFAM" id="SSF50729">
    <property type="entry name" value="PH domain-like"/>
    <property type="match status" value="1"/>
</dbReference>
<dbReference type="InterPro" id="IPR001849">
    <property type="entry name" value="PH_domain"/>
</dbReference>
<dbReference type="EMBL" id="OA882198">
    <property type="protein sequence ID" value="CAD7273701.1"/>
    <property type="molecule type" value="Genomic_DNA"/>
</dbReference>
<dbReference type="PROSITE" id="PS50003">
    <property type="entry name" value="PH_DOMAIN"/>
    <property type="match status" value="1"/>
</dbReference>
<reference evidence="2" key="1">
    <citation type="submission" date="2020-11" db="EMBL/GenBank/DDBJ databases">
        <authorList>
            <person name="Tran Van P."/>
        </authorList>
    </citation>
    <scope>NUCLEOTIDE SEQUENCE</scope>
</reference>
<dbReference type="SMART" id="SM00233">
    <property type="entry name" value="PH"/>
    <property type="match status" value="1"/>
</dbReference>
<dbReference type="GO" id="GO:0005802">
    <property type="term" value="C:trans-Golgi network"/>
    <property type="evidence" value="ECO:0007669"/>
    <property type="project" value="TreeGrafter"/>
</dbReference>
<gene>
    <name evidence="2" type="ORF">NMOB1V02_LOCUS1574</name>
</gene>
<dbReference type="GO" id="GO:0055037">
    <property type="term" value="C:recycling endosome"/>
    <property type="evidence" value="ECO:0007669"/>
    <property type="project" value="TreeGrafter"/>
</dbReference>
<dbReference type="InterPro" id="IPR045188">
    <property type="entry name" value="Boi1/Boi2-like"/>
</dbReference>
<dbReference type="Gene3D" id="2.30.29.30">
    <property type="entry name" value="Pleckstrin-homology domain (PH domain)/Phosphotyrosine-binding domain (PTB)"/>
    <property type="match status" value="1"/>
</dbReference>
<dbReference type="Proteomes" id="UP000678499">
    <property type="component" value="Unassembled WGS sequence"/>
</dbReference>
<dbReference type="CDD" id="cd13288">
    <property type="entry name" value="PH_Ses"/>
    <property type="match status" value="1"/>
</dbReference>
<dbReference type="GO" id="GO:0001881">
    <property type="term" value="P:receptor recycling"/>
    <property type="evidence" value="ECO:0007669"/>
    <property type="project" value="TreeGrafter"/>
</dbReference>
<organism evidence="2">
    <name type="scientific">Notodromas monacha</name>
    <dbReference type="NCBI Taxonomy" id="399045"/>
    <lineage>
        <taxon>Eukaryota</taxon>
        <taxon>Metazoa</taxon>
        <taxon>Ecdysozoa</taxon>
        <taxon>Arthropoda</taxon>
        <taxon>Crustacea</taxon>
        <taxon>Oligostraca</taxon>
        <taxon>Ostracoda</taxon>
        <taxon>Podocopa</taxon>
        <taxon>Podocopida</taxon>
        <taxon>Cypridocopina</taxon>
        <taxon>Cypridoidea</taxon>
        <taxon>Cyprididae</taxon>
        <taxon>Notodromas</taxon>
    </lineage>
</organism>
<dbReference type="AlphaFoldDB" id="A0A7R9BFU7"/>
<dbReference type="OrthoDB" id="10261837at2759"/>
<evidence type="ECO:0000259" key="1">
    <source>
        <dbReference type="PROSITE" id="PS50003"/>
    </source>
</evidence>